<evidence type="ECO:0000313" key="4">
    <source>
        <dbReference type="Proteomes" id="UP000637628"/>
    </source>
</evidence>
<organism evidence="3 4">
    <name type="scientific">Paractinoplanes durhamensis</name>
    <dbReference type="NCBI Taxonomy" id="113563"/>
    <lineage>
        <taxon>Bacteria</taxon>
        <taxon>Bacillati</taxon>
        <taxon>Actinomycetota</taxon>
        <taxon>Actinomycetes</taxon>
        <taxon>Micromonosporales</taxon>
        <taxon>Micromonosporaceae</taxon>
        <taxon>Paractinoplanes</taxon>
    </lineage>
</organism>
<dbReference type="SMART" id="SM00422">
    <property type="entry name" value="HTH_MERR"/>
    <property type="match status" value="1"/>
</dbReference>
<dbReference type="PANTHER" id="PTHR30204:SF97">
    <property type="entry name" value="MERR FAMILY REGULATORY PROTEIN"/>
    <property type="match status" value="1"/>
</dbReference>
<name>A0ABQ3YM79_9ACTN</name>
<dbReference type="InterPro" id="IPR011256">
    <property type="entry name" value="Reg_factor_effector_dom_sf"/>
</dbReference>
<dbReference type="Gene3D" id="3.20.80.10">
    <property type="entry name" value="Regulatory factor, effector binding domain"/>
    <property type="match status" value="1"/>
</dbReference>
<gene>
    <name evidence="3" type="ORF">Adu01nite_00310</name>
</gene>
<keyword evidence="4" id="KW-1185">Reference proteome</keyword>
<dbReference type="Proteomes" id="UP000637628">
    <property type="component" value="Unassembled WGS sequence"/>
</dbReference>
<dbReference type="InterPro" id="IPR000551">
    <property type="entry name" value="MerR-type_HTH_dom"/>
</dbReference>
<feature type="domain" description="HTH merR-type" evidence="2">
    <location>
        <begin position="3"/>
        <end position="73"/>
    </location>
</feature>
<keyword evidence="1" id="KW-0238">DNA-binding</keyword>
<dbReference type="InterPro" id="IPR009061">
    <property type="entry name" value="DNA-bd_dom_put_sf"/>
</dbReference>
<proteinExistence type="predicted"/>
<evidence type="ECO:0000256" key="1">
    <source>
        <dbReference type="ARBA" id="ARBA00023125"/>
    </source>
</evidence>
<dbReference type="EMBL" id="BOML01000002">
    <property type="protein sequence ID" value="GID98680.1"/>
    <property type="molecule type" value="Genomic_DNA"/>
</dbReference>
<dbReference type="RefSeq" id="WP_203724118.1">
    <property type="nucleotide sequence ID" value="NZ_BAAATX010000008.1"/>
</dbReference>
<dbReference type="PROSITE" id="PS50937">
    <property type="entry name" value="HTH_MERR_2"/>
    <property type="match status" value="1"/>
</dbReference>
<reference evidence="3 4" key="1">
    <citation type="submission" date="2021-01" db="EMBL/GenBank/DDBJ databases">
        <title>Whole genome shotgun sequence of Actinoplanes durhamensis NBRC 14914.</title>
        <authorList>
            <person name="Komaki H."/>
            <person name="Tamura T."/>
        </authorList>
    </citation>
    <scope>NUCLEOTIDE SEQUENCE [LARGE SCALE GENOMIC DNA]</scope>
    <source>
        <strain evidence="3 4">NBRC 14914</strain>
    </source>
</reference>
<dbReference type="SUPFAM" id="SSF55136">
    <property type="entry name" value="Probable bacterial effector-binding domain"/>
    <property type="match status" value="1"/>
</dbReference>
<dbReference type="InterPro" id="IPR047057">
    <property type="entry name" value="MerR_fam"/>
</dbReference>
<dbReference type="SUPFAM" id="SSF46955">
    <property type="entry name" value="Putative DNA-binding domain"/>
    <property type="match status" value="1"/>
</dbReference>
<dbReference type="PANTHER" id="PTHR30204">
    <property type="entry name" value="REDOX-CYCLING DRUG-SENSING TRANSCRIPTIONAL ACTIVATOR SOXR"/>
    <property type="match status" value="1"/>
</dbReference>
<dbReference type="Gene3D" id="1.10.1660.10">
    <property type="match status" value="1"/>
</dbReference>
<evidence type="ECO:0000313" key="3">
    <source>
        <dbReference type="EMBL" id="GID98680.1"/>
    </source>
</evidence>
<accession>A0ABQ3YM79</accession>
<comment type="caution">
    <text evidence="3">The sequence shown here is derived from an EMBL/GenBank/DDBJ whole genome shotgun (WGS) entry which is preliminary data.</text>
</comment>
<dbReference type="Pfam" id="PF13411">
    <property type="entry name" value="MerR_1"/>
    <property type="match status" value="1"/>
</dbReference>
<evidence type="ECO:0000259" key="2">
    <source>
        <dbReference type="PROSITE" id="PS50937"/>
    </source>
</evidence>
<sequence length="273" mass="30798">MDTLTIGEFGRRAGLTAKTLRAYDDSGLLRPDTVDPLNGYRRYREDQVERARRISVLRRLEMPLAVIAEIVDATDEEAVLRLDRWWAAEEAGMQARRGSFGWLRGQLANRASSLEASFEVTVRDVPATKIASIRTEVDQHGLVEAIRGCEWAIRSHLDGQTESEAVEHWVIYHGPVTPESEALIEVCVPFTGSVEPFDEITIRIEPAHRQVFTTVARDDCFYPRILRAYEAIDGFTNAQGLARGGPEREIYLGEWHRIAGTDPFVHVAQPIKE</sequence>
<protein>
    <submittedName>
        <fullName evidence="3">MerR family transcriptional regulator</fullName>
    </submittedName>
</protein>